<feature type="chain" id="PRO_5044005274" description="Ferredoxin-like protein" evidence="1">
    <location>
        <begin position="27"/>
        <end position="221"/>
    </location>
</feature>
<keyword evidence="3" id="KW-1185">Reference proteome</keyword>
<evidence type="ECO:0000313" key="2">
    <source>
        <dbReference type="EMBL" id="KAJ6812707.1"/>
    </source>
</evidence>
<name>A0AAX6F8A2_IRIPA</name>
<evidence type="ECO:0008006" key="4">
    <source>
        <dbReference type="Google" id="ProtNLM"/>
    </source>
</evidence>
<reference evidence="2" key="2">
    <citation type="submission" date="2023-04" db="EMBL/GenBank/DDBJ databases">
        <authorList>
            <person name="Bruccoleri R.E."/>
            <person name="Oakeley E.J."/>
            <person name="Faust A.-M."/>
            <person name="Dessus-Babus S."/>
            <person name="Altorfer M."/>
            <person name="Burckhardt D."/>
            <person name="Oertli M."/>
            <person name="Naumann U."/>
            <person name="Petersen F."/>
            <person name="Wong J."/>
        </authorList>
    </citation>
    <scope>NUCLEOTIDE SEQUENCE</scope>
    <source>
        <strain evidence="2">GSM-AAB239-AS_SAM_17_03QT</strain>
        <tissue evidence="2">Leaf</tissue>
    </source>
</reference>
<gene>
    <name evidence="2" type="ORF">M6B38_145500</name>
</gene>
<sequence length="221" mass="22545">MATSAPASPLSFLALLLLLASTSVTGTTNNPADELVAAVNSNRTGHKSSSLFANPGLGCVALEYIKAYKGQCGDVGGNMRPPNSSFTEIFAPDCGVDAKSLGPITGRLIACQTKYVKPDEAFGLLVRDARSLEILHDKGHREVGAATVGTDGGSPYFWGVLFSSGGANGSFSFEGGVPKPNRPGCYSGANDDCSAAAVRAPAGRGLLAAVSAGVLFVLAYL</sequence>
<dbReference type="PANTHER" id="PTHR34537">
    <property type="entry name" value="OS08G0459300 PROTEIN"/>
    <property type="match status" value="1"/>
</dbReference>
<keyword evidence="1" id="KW-0732">Signal</keyword>
<protein>
    <recommendedName>
        <fullName evidence="4">Ferredoxin-like protein</fullName>
    </recommendedName>
</protein>
<dbReference type="EMBL" id="JANAVB010030820">
    <property type="protein sequence ID" value="KAJ6812707.1"/>
    <property type="molecule type" value="Genomic_DNA"/>
</dbReference>
<accession>A0AAX6F8A2</accession>
<evidence type="ECO:0000313" key="3">
    <source>
        <dbReference type="Proteomes" id="UP001140949"/>
    </source>
</evidence>
<proteinExistence type="predicted"/>
<dbReference type="Proteomes" id="UP001140949">
    <property type="component" value="Unassembled WGS sequence"/>
</dbReference>
<dbReference type="PANTHER" id="PTHR34537:SF1">
    <property type="entry name" value="OS08G0459300 PROTEIN"/>
    <property type="match status" value="1"/>
</dbReference>
<feature type="signal peptide" evidence="1">
    <location>
        <begin position="1"/>
        <end position="26"/>
    </location>
</feature>
<organism evidence="2 3">
    <name type="scientific">Iris pallida</name>
    <name type="common">Sweet iris</name>
    <dbReference type="NCBI Taxonomy" id="29817"/>
    <lineage>
        <taxon>Eukaryota</taxon>
        <taxon>Viridiplantae</taxon>
        <taxon>Streptophyta</taxon>
        <taxon>Embryophyta</taxon>
        <taxon>Tracheophyta</taxon>
        <taxon>Spermatophyta</taxon>
        <taxon>Magnoliopsida</taxon>
        <taxon>Liliopsida</taxon>
        <taxon>Asparagales</taxon>
        <taxon>Iridaceae</taxon>
        <taxon>Iridoideae</taxon>
        <taxon>Irideae</taxon>
        <taxon>Iris</taxon>
    </lineage>
</organism>
<comment type="caution">
    <text evidence="2">The sequence shown here is derived from an EMBL/GenBank/DDBJ whole genome shotgun (WGS) entry which is preliminary data.</text>
</comment>
<reference evidence="2" key="1">
    <citation type="journal article" date="2023" name="GigaByte">
        <title>Genome assembly of the bearded iris, Iris pallida Lam.</title>
        <authorList>
            <person name="Bruccoleri R.E."/>
            <person name="Oakeley E.J."/>
            <person name="Faust A.M.E."/>
            <person name="Altorfer M."/>
            <person name="Dessus-Babus S."/>
            <person name="Burckhardt D."/>
            <person name="Oertli M."/>
            <person name="Naumann U."/>
            <person name="Petersen F."/>
            <person name="Wong J."/>
        </authorList>
    </citation>
    <scope>NUCLEOTIDE SEQUENCE</scope>
    <source>
        <strain evidence="2">GSM-AAB239-AS_SAM_17_03QT</strain>
    </source>
</reference>
<dbReference type="AlphaFoldDB" id="A0AAX6F8A2"/>
<evidence type="ECO:0000256" key="1">
    <source>
        <dbReference type="SAM" id="SignalP"/>
    </source>
</evidence>